<proteinExistence type="predicted"/>
<dbReference type="AlphaFoldDB" id="A0ABD1EUJ3"/>
<dbReference type="Pfam" id="PF01395">
    <property type="entry name" value="PBP_GOBP"/>
    <property type="match status" value="1"/>
</dbReference>
<sequence>MGVLCNSPIHEKFQALVMTLLHFKTYVPNVSDKIRDFCIDNTGVTHEIVEALLANPDKEMINEESCYVHCVLIETGFLAENGEINIKQFEHLKGNKFSDIDLNCLKSIQVLEHCNETMLLRTCNA</sequence>
<organism evidence="1 2">
    <name type="scientific">Hypothenemus hampei</name>
    <name type="common">Coffee berry borer</name>
    <dbReference type="NCBI Taxonomy" id="57062"/>
    <lineage>
        <taxon>Eukaryota</taxon>
        <taxon>Metazoa</taxon>
        <taxon>Ecdysozoa</taxon>
        <taxon>Arthropoda</taxon>
        <taxon>Hexapoda</taxon>
        <taxon>Insecta</taxon>
        <taxon>Pterygota</taxon>
        <taxon>Neoptera</taxon>
        <taxon>Endopterygota</taxon>
        <taxon>Coleoptera</taxon>
        <taxon>Polyphaga</taxon>
        <taxon>Cucujiformia</taxon>
        <taxon>Curculionidae</taxon>
        <taxon>Scolytinae</taxon>
        <taxon>Hypothenemus</taxon>
    </lineage>
</organism>
<protein>
    <submittedName>
        <fullName evidence="1">Uncharacterized protein</fullName>
    </submittedName>
</protein>
<reference evidence="1 2" key="1">
    <citation type="submission" date="2024-05" db="EMBL/GenBank/DDBJ databases">
        <title>Genetic variation in Jamaican populations of the coffee berry borer (Hypothenemus hampei).</title>
        <authorList>
            <person name="Errbii M."/>
            <person name="Myrie A."/>
        </authorList>
    </citation>
    <scope>NUCLEOTIDE SEQUENCE [LARGE SCALE GENOMIC DNA]</scope>
    <source>
        <strain evidence="1">JA-Hopewell-2020-01-JO</strain>
        <tissue evidence="1">Whole body</tissue>
    </source>
</reference>
<gene>
    <name evidence="1" type="ORF">ABEB36_007600</name>
</gene>
<keyword evidence="2" id="KW-1185">Reference proteome</keyword>
<name>A0ABD1EUJ3_HYPHA</name>
<comment type="caution">
    <text evidence="1">The sequence shown here is derived from an EMBL/GenBank/DDBJ whole genome shotgun (WGS) entry which is preliminary data.</text>
</comment>
<evidence type="ECO:0000313" key="1">
    <source>
        <dbReference type="EMBL" id="KAL1502462.1"/>
    </source>
</evidence>
<dbReference type="CDD" id="cd23992">
    <property type="entry name" value="PBP_GOBP"/>
    <property type="match status" value="1"/>
</dbReference>
<dbReference type="SUPFAM" id="SSF47565">
    <property type="entry name" value="Insect pheromone/odorant-binding proteins"/>
    <property type="match status" value="1"/>
</dbReference>
<dbReference type="InterPro" id="IPR036728">
    <property type="entry name" value="PBP_GOBP_sf"/>
</dbReference>
<evidence type="ECO:0000313" key="2">
    <source>
        <dbReference type="Proteomes" id="UP001566132"/>
    </source>
</evidence>
<dbReference type="EMBL" id="JBDJPC010000005">
    <property type="protein sequence ID" value="KAL1502462.1"/>
    <property type="molecule type" value="Genomic_DNA"/>
</dbReference>
<dbReference type="Proteomes" id="UP001566132">
    <property type="component" value="Unassembled WGS sequence"/>
</dbReference>
<dbReference type="Gene3D" id="1.10.238.20">
    <property type="entry name" value="Pheromone/general odorant binding protein domain"/>
    <property type="match status" value="1"/>
</dbReference>
<accession>A0ABD1EUJ3</accession>
<dbReference type="InterPro" id="IPR006170">
    <property type="entry name" value="PBP/GOBP"/>
</dbReference>